<organism evidence="2 3">
    <name type="scientific">Alkalispirochaeta americana</name>
    <dbReference type="NCBI Taxonomy" id="159291"/>
    <lineage>
        <taxon>Bacteria</taxon>
        <taxon>Pseudomonadati</taxon>
        <taxon>Spirochaetota</taxon>
        <taxon>Spirochaetia</taxon>
        <taxon>Spirochaetales</taxon>
        <taxon>Spirochaetaceae</taxon>
        <taxon>Alkalispirochaeta</taxon>
    </lineage>
</organism>
<dbReference type="SUPFAM" id="SSF52091">
    <property type="entry name" value="SpoIIaa-like"/>
    <property type="match status" value="1"/>
</dbReference>
<dbReference type="EMBL" id="FTMS01000001">
    <property type="protein sequence ID" value="SIP87839.1"/>
    <property type="molecule type" value="Genomic_DNA"/>
</dbReference>
<evidence type="ECO:0000313" key="3">
    <source>
        <dbReference type="Proteomes" id="UP000186400"/>
    </source>
</evidence>
<reference evidence="2 3" key="1">
    <citation type="submission" date="2017-01" db="EMBL/GenBank/DDBJ databases">
        <authorList>
            <person name="Mah S.A."/>
            <person name="Swanson W.J."/>
            <person name="Moy G.W."/>
            <person name="Vacquier V.D."/>
        </authorList>
    </citation>
    <scope>NUCLEOTIDE SEQUENCE [LARGE SCALE GENOMIC DNA]</scope>
    <source>
        <strain evidence="2 3">ASpG1</strain>
    </source>
</reference>
<keyword evidence="3" id="KW-1185">Reference proteome</keyword>
<dbReference type="AlphaFoldDB" id="A0A1N6N704"/>
<name>A0A1N6N704_9SPIO</name>
<dbReference type="OrthoDB" id="9972318at2"/>
<dbReference type="Pfam" id="PF13466">
    <property type="entry name" value="STAS_2"/>
    <property type="match status" value="1"/>
</dbReference>
<gene>
    <name evidence="2" type="ORF">SAMN05920897_10183</name>
</gene>
<dbReference type="Proteomes" id="UP000186400">
    <property type="component" value="Unassembled WGS sequence"/>
</dbReference>
<accession>A0A1N6N704</accession>
<dbReference type="RefSeq" id="WP_076487319.1">
    <property type="nucleotide sequence ID" value="NZ_FTMS01000001.1"/>
</dbReference>
<evidence type="ECO:0000313" key="2">
    <source>
        <dbReference type="EMBL" id="SIP87839.1"/>
    </source>
</evidence>
<evidence type="ECO:0000259" key="1">
    <source>
        <dbReference type="PROSITE" id="PS50801"/>
    </source>
</evidence>
<dbReference type="InterPro" id="IPR058548">
    <property type="entry name" value="MlaB-like_STAS"/>
</dbReference>
<proteinExistence type="predicted"/>
<dbReference type="STRING" id="159291.SAMN05920897_10183"/>
<dbReference type="Gene3D" id="3.30.750.24">
    <property type="entry name" value="STAS domain"/>
    <property type="match status" value="1"/>
</dbReference>
<dbReference type="InterPro" id="IPR002645">
    <property type="entry name" value="STAS_dom"/>
</dbReference>
<protein>
    <submittedName>
        <fullName evidence="2">STAS domain-containing protein</fullName>
    </submittedName>
</protein>
<feature type="domain" description="STAS" evidence="1">
    <location>
        <begin position="2"/>
        <end position="95"/>
    </location>
</feature>
<dbReference type="InterPro" id="IPR036513">
    <property type="entry name" value="STAS_dom_sf"/>
</dbReference>
<dbReference type="PROSITE" id="PS50801">
    <property type="entry name" value="STAS"/>
    <property type="match status" value="1"/>
</dbReference>
<sequence length="118" mass="12731">MAKVEMQDQDGLRTVVVQGGVTIGDVDELYQILGEALDQKEGTLLRVDTRGVTFAELPFVQLLLALVREASARSIPLDLTSAAGAVFEEALHELGCTQFFRPAGEGSSRPGGQREDRT</sequence>